<feature type="transmembrane region" description="Helical" evidence="5">
    <location>
        <begin position="12"/>
        <end position="31"/>
    </location>
</feature>
<organism evidence="6">
    <name type="scientific">uncultured Thermomicrobiales bacterium</name>
    <dbReference type="NCBI Taxonomy" id="1645740"/>
    <lineage>
        <taxon>Bacteria</taxon>
        <taxon>Pseudomonadati</taxon>
        <taxon>Thermomicrobiota</taxon>
        <taxon>Thermomicrobia</taxon>
        <taxon>Thermomicrobiales</taxon>
        <taxon>environmental samples</taxon>
    </lineage>
</organism>
<keyword evidence="4" id="KW-0732">Signal</keyword>
<keyword evidence="3" id="KW-0813">Transport</keyword>
<comment type="subcellular location">
    <subcellularLocation>
        <location evidence="1">Periplasm</location>
    </subcellularLocation>
</comment>
<name>A0A6J4VPL3_9BACT</name>
<dbReference type="GO" id="GO:0042597">
    <property type="term" value="C:periplasmic space"/>
    <property type="evidence" value="ECO:0007669"/>
    <property type="project" value="UniProtKB-SubCell"/>
</dbReference>
<reference evidence="6" key="1">
    <citation type="submission" date="2020-02" db="EMBL/GenBank/DDBJ databases">
        <authorList>
            <person name="Meier V. D."/>
        </authorList>
    </citation>
    <scope>NUCLEOTIDE SEQUENCE</scope>
    <source>
        <strain evidence="6">AVDCRST_MAG59</strain>
    </source>
</reference>
<dbReference type="EMBL" id="CADCWF010000373">
    <property type="protein sequence ID" value="CAA9584901.1"/>
    <property type="molecule type" value="Genomic_DNA"/>
</dbReference>
<proteinExistence type="inferred from homology"/>
<accession>A0A6J4VPL3</accession>
<evidence type="ECO:0000256" key="4">
    <source>
        <dbReference type="ARBA" id="ARBA00022729"/>
    </source>
</evidence>
<dbReference type="Gene3D" id="3.40.190.10">
    <property type="entry name" value="Periplasmic binding protein-like II"/>
    <property type="match status" value="1"/>
</dbReference>
<gene>
    <name evidence="6" type="ORF">AVDCRST_MAG59-5339</name>
</gene>
<dbReference type="InterPro" id="IPR006059">
    <property type="entry name" value="SBP"/>
</dbReference>
<evidence type="ECO:0008006" key="7">
    <source>
        <dbReference type="Google" id="ProtNLM"/>
    </source>
</evidence>
<evidence type="ECO:0000256" key="2">
    <source>
        <dbReference type="ARBA" id="ARBA00008520"/>
    </source>
</evidence>
<keyword evidence="5" id="KW-0812">Transmembrane</keyword>
<evidence type="ECO:0000313" key="6">
    <source>
        <dbReference type="EMBL" id="CAA9584901.1"/>
    </source>
</evidence>
<comment type="similarity">
    <text evidence="2">Belongs to the bacterial solute-binding protein 1 family.</text>
</comment>
<evidence type="ECO:0000256" key="3">
    <source>
        <dbReference type="ARBA" id="ARBA00022448"/>
    </source>
</evidence>
<dbReference type="Pfam" id="PF13416">
    <property type="entry name" value="SBP_bac_8"/>
    <property type="match status" value="1"/>
</dbReference>
<dbReference type="PROSITE" id="PS51318">
    <property type="entry name" value="TAT"/>
    <property type="match status" value="1"/>
</dbReference>
<keyword evidence="5" id="KW-0472">Membrane</keyword>
<evidence type="ECO:0000256" key="1">
    <source>
        <dbReference type="ARBA" id="ARBA00004418"/>
    </source>
</evidence>
<dbReference type="PANTHER" id="PTHR43649:SF34">
    <property type="entry name" value="ABC TRANSPORTER PERIPLASMIC-BINDING PROTEIN YCJN-RELATED"/>
    <property type="match status" value="1"/>
</dbReference>
<dbReference type="InterPro" id="IPR050490">
    <property type="entry name" value="Bact_solute-bd_prot1"/>
</dbReference>
<dbReference type="AlphaFoldDB" id="A0A6J4VPL3"/>
<dbReference type="PANTHER" id="PTHR43649">
    <property type="entry name" value="ARABINOSE-BINDING PROTEIN-RELATED"/>
    <property type="match status" value="1"/>
</dbReference>
<keyword evidence="5" id="KW-1133">Transmembrane helix</keyword>
<sequence length="448" mass="47080">MNRQHRISRRRVLGRAAGVGTVAAIGGGAGLSRLEEALAARRAPAVLRQGAPLVYWGGLIFSDEANQMLVDEVTAWGEANGVATETVMINQNETNQKVSAAVESGTMPDALDMGLDLLLLLSQAGELSDLGDLYATIGGGEGGWYPSVDASVAADKLGGAHTGIPFGASGNLLFSRTDALEAAGQTPPPETWQELREMAEAAQEPPLYGMGLALSNVGDGNLQISVMQSYGGRVANDEGTDCTIASPETAAYLEWVSSAYEAGLFPPGATTWDGAGDNTAYLAGQAIFIANTGSVSIAMDEDDPELAAATSYSPLPAGPVGRVSPINPNVRAVPTSTQDQDRAKALIEHLQGRDFLERYYAVAIYGPVLQYQADFEAFTGPVRAGLADLVTNGTAPGAPDVYNTAYADFSANFLVPKMVQRVVVDGVPIEQAMEETQQQGQAIYDKYR</sequence>
<protein>
    <recommendedName>
        <fullName evidence="7">ABC transporter, substrate-binding protein (Cluster 1, maltose/g3p/polyamine/iron)</fullName>
    </recommendedName>
</protein>
<evidence type="ECO:0000256" key="5">
    <source>
        <dbReference type="SAM" id="Phobius"/>
    </source>
</evidence>
<dbReference type="InterPro" id="IPR006311">
    <property type="entry name" value="TAT_signal"/>
</dbReference>
<dbReference type="SUPFAM" id="SSF53850">
    <property type="entry name" value="Periplasmic binding protein-like II"/>
    <property type="match status" value="1"/>
</dbReference>